<organism evidence="2 3">
    <name type="scientific">Coprinellus micaceus</name>
    <name type="common">Glistening ink-cap mushroom</name>
    <name type="synonym">Coprinus micaceus</name>
    <dbReference type="NCBI Taxonomy" id="71717"/>
    <lineage>
        <taxon>Eukaryota</taxon>
        <taxon>Fungi</taxon>
        <taxon>Dikarya</taxon>
        <taxon>Basidiomycota</taxon>
        <taxon>Agaricomycotina</taxon>
        <taxon>Agaricomycetes</taxon>
        <taxon>Agaricomycetidae</taxon>
        <taxon>Agaricales</taxon>
        <taxon>Agaricineae</taxon>
        <taxon>Psathyrellaceae</taxon>
        <taxon>Coprinellus</taxon>
    </lineage>
</organism>
<name>A0A4Y7THE1_COPMI</name>
<evidence type="ECO:0000256" key="1">
    <source>
        <dbReference type="SAM" id="MobiDB-lite"/>
    </source>
</evidence>
<comment type="caution">
    <text evidence="2">The sequence shown here is derived from an EMBL/GenBank/DDBJ whole genome shotgun (WGS) entry which is preliminary data.</text>
</comment>
<dbReference type="AlphaFoldDB" id="A0A4Y7THE1"/>
<sequence>MMGRVYEGKGVGRAVAEVEVSGGCGVEVRWRDIMFWDMGRGREGKGSSLESWKAGRGLFRGGTRDGSMFREIEQDKQPKRTTKWRRKSPLECLGNGGMKTWMERRREKIFRSQCSRAQRDTQTDHRTRKEGRRHPAGDGTELDTMKGGNECWYWNGRCVQELSWSSEAQGEWEYRSWRWRWDEGGGSGERNWLRMLSSLGTTFIFVSPAPRLHFKHPPPTSIQDTLLCDRLKFEPMWAFESWILNFSPNRSPSCTPTTIDGLASVLFAVCIAGGSAPSIPREEDPSSKGGCFKATADPVTHCRLFTSSPAYARLSAPPHLGLPVGHTSSRNLTLRLRKTGSRNIAQTDTKTLKNRLKRRTILRKTPKSSPSPRRRLPRDLPPFAVDRDLHPPLAAYAEAEAGSFYPTNTATFDDICLVVWAVCRGGRNTTTDRGAIACKVDDDRVVHQRQRTLESLQHAQLRTSRLALPLSSQSLHHTPSQTLYHPRKSLANSSQTPQARSASPLPLPGPGGSGTTSRGSHQARLAGESLLMGLLKEDEEGLEGWTGAHLDGWKAGEGFEKLGQRSGTELNGAGGEGCFIVGKHDVAICAIDFPLLETFCWSVDGGGSTEVVRLEASSRKAGTSTGRRRVCGLCWGSFKWGGRGGVLVRKVDVEADVEAGALRMYGIRCSPRSGQRAKGMVEGSGWREMRGSRGCNSTIRIEKPASPEPLSVENLGNSTLSVGTWSKKDVIIVGIEYMMLLFYERRPPSYPLGPTTSSFLPVRLYSWREGQNEKKILRRDRKRRLTGSGCQYEGTGQMEPPGREPNRTVSVSDLSEFEK</sequence>
<feature type="region of interest" description="Disordered" evidence="1">
    <location>
        <begin position="489"/>
        <end position="522"/>
    </location>
</feature>
<evidence type="ECO:0000313" key="3">
    <source>
        <dbReference type="Proteomes" id="UP000298030"/>
    </source>
</evidence>
<proteinExistence type="predicted"/>
<feature type="region of interest" description="Disordered" evidence="1">
    <location>
        <begin position="784"/>
        <end position="819"/>
    </location>
</feature>
<evidence type="ECO:0000313" key="2">
    <source>
        <dbReference type="EMBL" id="TEB33593.1"/>
    </source>
</evidence>
<reference evidence="2 3" key="1">
    <citation type="journal article" date="2019" name="Nat. Ecol. Evol.">
        <title>Megaphylogeny resolves global patterns of mushroom evolution.</title>
        <authorList>
            <person name="Varga T."/>
            <person name="Krizsan K."/>
            <person name="Foldi C."/>
            <person name="Dima B."/>
            <person name="Sanchez-Garcia M."/>
            <person name="Sanchez-Ramirez S."/>
            <person name="Szollosi G.J."/>
            <person name="Szarkandi J.G."/>
            <person name="Papp V."/>
            <person name="Albert L."/>
            <person name="Andreopoulos W."/>
            <person name="Angelini C."/>
            <person name="Antonin V."/>
            <person name="Barry K.W."/>
            <person name="Bougher N.L."/>
            <person name="Buchanan P."/>
            <person name="Buyck B."/>
            <person name="Bense V."/>
            <person name="Catcheside P."/>
            <person name="Chovatia M."/>
            <person name="Cooper J."/>
            <person name="Damon W."/>
            <person name="Desjardin D."/>
            <person name="Finy P."/>
            <person name="Geml J."/>
            <person name="Haridas S."/>
            <person name="Hughes K."/>
            <person name="Justo A."/>
            <person name="Karasinski D."/>
            <person name="Kautmanova I."/>
            <person name="Kiss B."/>
            <person name="Kocsube S."/>
            <person name="Kotiranta H."/>
            <person name="LaButti K.M."/>
            <person name="Lechner B.E."/>
            <person name="Liimatainen K."/>
            <person name="Lipzen A."/>
            <person name="Lukacs Z."/>
            <person name="Mihaltcheva S."/>
            <person name="Morgado L.N."/>
            <person name="Niskanen T."/>
            <person name="Noordeloos M.E."/>
            <person name="Ohm R.A."/>
            <person name="Ortiz-Santana B."/>
            <person name="Ovrebo C."/>
            <person name="Racz N."/>
            <person name="Riley R."/>
            <person name="Savchenko A."/>
            <person name="Shiryaev A."/>
            <person name="Soop K."/>
            <person name="Spirin V."/>
            <person name="Szebenyi C."/>
            <person name="Tomsovsky M."/>
            <person name="Tulloss R.E."/>
            <person name="Uehling J."/>
            <person name="Grigoriev I.V."/>
            <person name="Vagvolgyi C."/>
            <person name="Papp T."/>
            <person name="Martin F.M."/>
            <person name="Miettinen O."/>
            <person name="Hibbett D.S."/>
            <person name="Nagy L.G."/>
        </authorList>
    </citation>
    <scope>NUCLEOTIDE SEQUENCE [LARGE SCALE GENOMIC DNA]</scope>
    <source>
        <strain evidence="2 3">FP101781</strain>
    </source>
</reference>
<feature type="region of interest" description="Disordered" evidence="1">
    <location>
        <begin position="112"/>
        <end position="142"/>
    </location>
</feature>
<accession>A0A4Y7THE1</accession>
<feature type="compositionally biased region" description="Basic and acidic residues" evidence="1">
    <location>
        <begin position="117"/>
        <end position="127"/>
    </location>
</feature>
<feature type="region of interest" description="Disordered" evidence="1">
    <location>
        <begin position="363"/>
        <end position="384"/>
    </location>
</feature>
<dbReference type="Proteomes" id="UP000298030">
    <property type="component" value="Unassembled WGS sequence"/>
</dbReference>
<keyword evidence="3" id="KW-1185">Reference proteome</keyword>
<feature type="compositionally biased region" description="Basic residues" evidence="1">
    <location>
        <begin position="363"/>
        <end position="376"/>
    </location>
</feature>
<gene>
    <name evidence="2" type="ORF">FA13DRAFT_1708355</name>
</gene>
<protein>
    <submittedName>
        <fullName evidence="2">Uncharacterized protein</fullName>
    </submittedName>
</protein>
<dbReference type="EMBL" id="QPFP01000012">
    <property type="protein sequence ID" value="TEB33593.1"/>
    <property type="molecule type" value="Genomic_DNA"/>
</dbReference>